<proteinExistence type="predicted"/>
<dbReference type="AlphaFoldDB" id="A0A644X3A7"/>
<evidence type="ECO:0000313" key="1">
    <source>
        <dbReference type="EMBL" id="MPM10635.1"/>
    </source>
</evidence>
<comment type="caution">
    <text evidence="1">The sequence shown here is derived from an EMBL/GenBank/DDBJ whole genome shotgun (WGS) entry which is preliminary data.</text>
</comment>
<name>A0A644X3A7_9ZZZZ</name>
<organism evidence="1">
    <name type="scientific">bioreactor metagenome</name>
    <dbReference type="NCBI Taxonomy" id="1076179"/>
    <lineage>
        <taxon>unclassified sequences</taxon>
        <taxon>metagenomes</taxon>
        <taxon>ecological metagenomes</taxon>
    </lineage>
</organism>
<dbReference type="EMBL" id="VSSQ01001720">
    <property type="protein sequence ID" value="MPM10635.1"/>
    <property type="molecule type" value="Genomic_DNA"/>
</dbReference>
<reference evidence="1" key="1">
    <citation type="submission" date="2019-08" db="EMBL/GenBank/DDBJ databases">
        <authorList>
            <person name="Kucharzyk K."/>
            <person name="Murdoch R.W."/>
            <person name="Higgins S."/>
            <person name="Loffler F."/>
        </authorList>
    </citation>
    <scope>NUCLEOTIDE SEQUENCE</scope>
</reference>
<protein>
    <submittedName>
        <fullName evidence="1">Uncharacterized protein</fullName>
    </submittedName>
</protein>
<sequence>MILQDRDVEIINYLEQNGGTIQQIGDLYFSGSYDAAKHRLRKLEQDKFVKGDLHPIINKKVYFKGKMPSYHKILAQDIYIRNIEMIQEFKREAKLDKYIVDIFILTKKLNIYIIELDIFNKTTTKKIEAVKKYIKTKLNKEATIIVFNKKDIDNEKHLKKII</sequence>
<accession>A0A644X3A7</accession>
<gene>
    <name evidence="1" type="ORF">SDC9_56968</name>
</gene>